<organism evidence="7 8">
    <name type="scientific">Streptomyces liangshanensis</name>
    <dbReference type="NCBI Taxonomy" id="2717324"/>
    <lineage>
        <taxon>Bacteria</taxon>
        <taxon>Bacillati</taxon>
        <taxon>Actinomycetota</taxon>
        <taxon>Actinomycetes</taxon>
        <taxon>Kitasatosporales</taxon>
        <taxon>Streptomycetaceae</taxon>
        <taxon>Streptomyces</taxon>
    </lineage>
</organism>
<dbReference type="GO" id="GO:0046872">
    <property type="term" value="F:metal ion binding"/>
    <property type="evidence" value="ECO:0007669"/>
    <property type="project" value="UniProtKB-KW"/>
</dbReference>
<dbReference type="GO" id="GO:0016787">
    <property type="term" value="F:hydrolase activity"/>
    <property type="evidence" value="ECO:0007669"/>
    <property type="project" value="UniProtKB-KW"/>
</dbReference>
<accession>A0A6G9H1G4</accession>
<evidence type="ECO:0000256" key="5">
    <source>
        <dbReference type="SAM" id="MobiDB-lite"/>
    </source>
</evidence>
<dbReference type="GO" id="GO:0004518">
    <property type="term" value="F:nuclease activity"/>
    <property type="evidence" value="ECO:0007669"/>
    <property type="project" value="UniProtKB-KW"/>
</dbReference>
<dbReference type="AlphaFoldDB" id="A0A6G9H1G4"/>
<protein>
    <recommendedName>
        <fullName evidence="6">PIN domain-containing protein</fullName>
    </recommendedName>
</protein>
<evidence type="ECO:0000259" key="6">
    <source>
        <dbReference type="Pfam" id="PF13638"/>
    </source>
</evidence>
<keyword evidence="8" id="KW-1185">Reference proteome</keyword>
<keyword evidence="1" id="KW-0540">Nuclease</keyword>
<evidence type="ECO:0000313" key="8">
    <source>
        <dbReference type="Proteomes" id="UP000501179"/>
    </source>
</evidence>
<keyword evidence="4" id="KW-0460">Magnesium</keyword>
<dbReference type="InterPro" id="IPR002716">
    <property type="entry name" value="PIN_dom"/>
</dbReference>
<dbReference type="KEGG" id="slia:HA039_20100"/>
<dbReference type="Gene3D" id="3.40.50.1010">
    <property type="entry name" value="5'-nuclease"/>
    <property type="match status" value="1"/>
</dbReference>
<evidence type="ECO:0000256" key="2">
    <source>
        <dbReference type="ARBA" id="ARBA00022723"/>
    </source>
</evidence>
<evidence type="ECO:0000256" key="1">
    <source>
        <dbReference type="ARBA" id="ARBA00022722"/>
    </source>
</evidence>
<feature type="domain" description="PIN" evidence="6">
    <location>
        <begin position="87"/>
        <end position="237"/>
    </location>
</feature>
<dbReference type="RefSeq" id="WP_167031863.1">
    <property type="nucleotide sequence ID" value="NZ_CP050177.1"/>
</dbReference>
<keyword evidence="2" id="KW-0479">Metal-binding</keyword>
<gene>
    <name evidence="7" type="ORF">HA039_20100</name>
</gene>
<keyword evidence="3" id="KW-0378">Hydrolase</keyword>
<name>A0A6G9H1G4_9ACTN</name>
<dbReference type="Proteomes" id="UP000501179">
    <property type="component" value="Chromosome"/>
</dbReference>
<proteinExistence type="predicted"/>
<sequence length="266" mass="29488">MAYLDWAAYAVDQLDTLISSADLDRLVLTKRHDQLLAGLDSFTIGTTQRLVSQLVGAELRQRAAALQAATDALGREMRQWQLRGLPVVADSSFYVHHPDKLEEADFPGLIGSKGAFVHLMVPMVVVDELDQLKESKAPQARWRARYTLAVLDRLFQKTADQAVLREADAEELRTTGLRRGEVRVQLLFDPPGHVRLPINDDEIVDRALAIKPLSGREVTVLTYDTGQATRARIAGLRDLKLSMPVGDELEPRQGSTKNPPSKGMMG</sequence>
<evidence type="ECO:0000313" key="7">
    <source>
        <dbReference type="EMBL" id="QIQ04300.1"/>
    </source>
</evidence>
<dbReference type="InterPro" id="IPR029060">
    <property type="entry name" value="PIN-like_dom_sf"/>
</dbReference>
<reference evidence="7 8" key="1">
    <citation type="submission" date="2020-03" db="EMBL/GenBank/DDBJ databases">
        <title>A novel species.</title>
        <authorList>
            <person name="Gao J."/>
        </authorList>
    </citation>
    <scope>NUCLEOTIDE SEQUENCE [LARGE SCALE GENOMIC DNA]</scope>
    <source>
        <strain evidence="7 8">QMT-12</strain>
    </source>
</reference>
<dbReference type="Pfam" id="PF13638">
    <property type="entry name" value="PIN_4"/>
    <property type="match status" value="1"/>
</dbReference>
<dbReference type="SUPFAM" id="SSF88723">
    <property type="entry name" value="PIN domain-like"/>
    <property type="match status" value="1"/>
</dbReference>
<feature type="region of interest" description="Disordered" evidence="5">
    <location>
        <begin position="244"/>
        <end position="266"/>
    </location>
</feature>
<evidence type="ECO:0000256" key="4">
    <source>
        <dbReference type="ARBA" id="ARBA00022842"/>
    </source>
</evidence>
<evidence type="ECO:0000256" key="3">
    <source>
        <dbReference type="ARBA" id="ARBA00022801"/>
    </source>
</evidence>
<dbReference type="EMBL" id="CP050177">
    <property type="protein sequence ID" value="QIQ04300.1"/>
    <property type="molecule type" value="Genomic_DNA"/>
</dbReference>